<gene>
    <name evidence="2" type="ORF">GCM10010515_26720</name>
</gene>
<feature type="compositionally biased region" description="Pro residues" evidence="1">
    <location>
        <begin position="67"/>
        <end position="96"/>
    </location>
</feature>
<accession>A0A918NCK7</accession>
<reference evidence="2" key="2">
    <citation type="submission" date="2020-09" db="EMBL/GenBank/DDBJ databases">
        <authorList>
            <person name="Sun Q."/>
            <person name="Ohkuma M."/>
        </authorList>
    </citation>
    <scope>NUCLEOTIDE SEQUENCE</scope>
    <source>
        <strain evidence="2">JCM 4956</strain>
    </source>
</reference>
<sequence>MSLPRLRRPAVGSRTHVLTAEAVLVQQYGDLVRLAYLVLPPSLGKHRRVLTAHSLVQRALPSDRASPTPPPLPRSSPPSALPSAPPTAEPSVPAPRGPSATSARTEADAPDRPAVPVPSGAYATGAARDELRAAVLSAALTHGRRPRGWPDRVPPPRALVPRLPVVIGLQLFPRSGGADEIVLGRALASASAVDRAAFVLRHVDGLLDPEIRGLLASAGVRAEEAGAAVRAADRLDSGTGTGTGTGAVAQCLAASDEFDACLLRARPTDLLRRRRRMRLGAVAAAVLLAATTVTLTGRDGTRSDEAGPTRTAANVTDPRDLVRTPAGAWADTGRVDFTAWPARGSRTRDGELLARALTAWSRPGDGVRVTVADATSAEAPPRPPQLLYAGDIGERATVLLYDGQRLARYGESRTPGGPRTLTVARVDDADVTTAAAVAVGTTGRSTRYLLAPWIDEAGTRDLLRPDEPTRPVDVSADGLTPPVRGTSGGGGGGGGASCDSGTVLRLRSSSRIVEKHAFLLADLGGLSPVHLTYTPLPGHGSPPPRQPREATGTAALLAWAHLACALDTHRDRGVRAVNAWDFAEQRLPDGGGRGVWTCSRASTWQGAGDVTVALRTPSTAPDTPARVAGRATSTAACGRFGQHVVSAAPWRSPAGRWYVLAAGSRAVTRITLSGDVTASRAGSTLAARAPGKPEVRVSARLTTGESLDGIG</sequence>
<evidence type="ECO:0000313" key="3">
    <source>
        <dbReference type="Proteomes" id="UP000645555"/>
    </source>
</evidence>
<comment type="caution">
    <text evidence="2">The sequence shown here is derived from an EMBL/GenBank/DDBJ whole genome shotgun (WGS) entry which is preliminary data.</text>
</comment>
<evidence type="ECO:0000313" key="2">
    <source>
        <dbReference type="EMBL" id="GGX57728.1"/>
    </source>
</evidence>
<reference evidence="2" key="1">
    <citation type="journal article" date="2014" name="Int. J. Syst. Evol. Microbiol.">
        <title>Complete genome sequence of Corynebacterium casei LMG S-19264T (=DSM 44701T), isolated from a smear-ripened cheese.</title>
        <authorList>
            <consortium name="US DOE Joint Genome Institute (JGI-PGF)"/>
            <person name="Walter F."/>
            <person name="Albersmeier A."/>
            <person name="Kalinowski J."/>
            <person name="Ruckert C."/>
        </authorList>
    </citation>
    <scope>NUCLEOTIDE SEQUENCE</scope>
    <source>
        <strain evidence="2">JCM 4956</strain>
    </source>
</reference>
<organism evidence="2 3">
    <name type="scientific">Streptomyces fructofermentans</name>
    <dbReference type="NCBI Taxonomy" id="152141"/>
    <lineage>
        <taxon>Bacteria</taxon>
        <taxon>Bacillati</taxon>
        <taxon>Actinomycetota</taxon>
        <taxon>Actinomycetes</taxon>
        <taxon>Kitasatosporales</taxon>
        <taxon>Streptomycetaceae</taxon>
        <taxon>Streptomyces</taxon>
    </lineage>
</organism>
<name>A0A918NCK7_9ACTN</name>
<dbReference type="AlphaFoldDB" id="A0A918NCK7"/>
<keyword evidence="3" id="KW-1185">Reference proteome</keyword>
<evidence type="ECO:0000256" key="1">
    <source>
        <dbReference type="SAM" id="MobiDB-lite"/>
    </source>
</evidence>
<proteinExistence type="predicted"/>
<feature type="region of interest" description="Disordered" evidence="1">
    <location>
        <begin position="60"/>
        <end position="121"/>
    </location>
</feature>
<protein>
    <submittedName>
        <fullName evidence="2">Uncharacterized protein</fullName>
    </submittedName>
</protein>
<feature type="region of interest" description="Disordered" evidence="1">
    <location>
        <begin position="461"/>
        <end position="498"/>
    </location>
</feature>
<dbReference type="Proteomes" id="UP000645555">
    <property type="component" value="Unassembled WGS sequence"/>
</dbReference>
<dbReference type="RefSeq" id="WP_190035638.1">
    <property type="nucleotide sequence ID" value="NZ_BMWD01000007.1"/>
</dbReference>
<dbReference type="EMBL" id="BMWD01000007">
    <property type="protein sequence ID" value="GGX57728.1"/>
    <property type="molecule type" value="Genomic_DNA"/>
</dbReference>
<feature type="compositionally biased region" description="Basic and acidic residues" evidence="1">
    <location>
        <begin position="461"/>
        <end position="470"/>
    </location>
</feature>
<feature type="compositionally biased region" description="Gly residues" evidence="1">
    <location>
        <begin position="486"/>
        <end position="496"/>
    </location>
</feature>